<feature type="transmembrane region" description="Helical" evidence="1">
    <location>
        <begin position="22"/>
        <end position="41"/>
    </location>
</feature>
<protein>
    <recommendedName>
        <fullName evidence="2">HNH nuclease domain-containing protein</fullName>
    </recommendedName>
</protein>
<sequence>MKAQVDVAGAMLDTLWATMSPFLPLIIPAVAFAIVTSFPMLGRGPVSSRRDPWRGYKYGARATVFERAGGRCEGAVSVAWGRCPDLATEIDHIFPHSKGGPMVVSNGQALCRDHNRRKRDMTPPWWYVLALEKRRRGYFPVGADVRVRAVMSEAEAQLRR</sequence>
<accession>A0ABP9WLQ0</accession>
<dbReference type="CDD" id="cd00085">
    <property type="entry name" value="HNHc"/>
    <property type="match status" value="1"/>
</dbReference>
<organism evidence="3 4">
    <name type="scientific">Demequina sediminis</name>
    <dbReference type="NCBI Taxonomy" id="1930058"/>
    <lineage>
        <taxon>Bacteria</taxon>
        <taxon>Bacillati</taxon>
        <taxon>Actinomycetota</taxon>
        <taxon>Actinomycetes</taxon>
        <taxon>Micrococcales</taxon>
        <taxon>Demequinaceae</taxon>
        <taxon>Demequina</taxon>
    </lineage>
</organism>
<keyword evidence="4" id="KW-1185">Reference proteome</keyword>
<evidence type="ECO:0000313" key="4">
    <source>
        <dbReference type="Proteomes" id="UP001426770"/>
    </source>
</evidence>
<reference evidence="3 4" key="1">
    <citation type="submission" date="2024-02" db="EMBL/GenBank/DDBJ databases">
        <title>Lysinimicrobium sediminis NBRC 112286.</title>
        <authorList>
            <person name="Ichikawa N."/>
            <person name="Katano-Makiyama Y."/>
            <person name="Hidaka K."/>
        </authorList>
    </citation>
    <scope>NUCLEOTIDE SEQUENCE [LARGE SCALE GENOMIC DNA]</scope>
    <source>
        <strain evidence="3 4">NBRC 112286</strain>
    </source>
</reference>
<evidence type="ECO:0000259" key="2">
    <source>
        <dbReference type="SMART" id="SM00507"/>
    </source>
</evidence>
<keyword evidence="1" id="KW-1133">Transmembrane helix</keyword>
<dbReference type="SMART" id="SM00507">
    <property type="entry name" value="HNHc"/>
    <property type="match status" value="1"/>
</dbReference>
<dbReference type="Proteomes" id="UP001426770">
    <property type="component" value="Unassembled WGS sequence"/>
</dbReference>
<evidence type="ECO:0000256" key="1">
    <source>
        <dbReference type="SAM" id="Phobius"/>
    </source>
</evidence>
<dbReference type="Pfam" id="PF01844">
    <property type="entry name" value="HNH"/>
    <property type="match status" value="1"/>
</dbReference>
<comment type="caution">
    <text evidence="3">The sequence shown here is derived from an EMBL/GenBank/DDBJ whole genome shotgun (WGS) entry which is preliminary data.</text>
</comment>
<proteinExistence type="predicted"/>
<feature type="domain" description="HNH nuclease" evidence="2">
    <location>
        <begin position="59"/>
        <end position="116"/>
    </location>
</feature>
<dbReference type="Gene3D" id="1.10.30.50">
    <property type="match status" value="1"/>
</dbReference>
<dbReference type="EMBL" id="BAABRR010000011">
    <property type="protein sequence ID" value="GAA5519631.1"/>
    <property type="molecule type" value="Genomic_DNA"/>
</dbReference>
<name>A0ABP9WLQ0_9MICO</name>
<dbReference type="InterPro" id="IPR003615">
    <property type="entry name" value="HNH_nuc"/>
</dbReference>
<keyword evidence="1" id="KW-0472">Membrane</keyword>
<evidence type="ECO:0000313" key="3">
    <source>
        <dbReference type="EMBL" id="GAA5519631.1"/>
    </source>
</evidence>
<keyword evidence="1" id="KW-0812">Transmembrane</keyword>
<gene>
    <name evidence="3" type="ORF">Lsed01_02082</name>
</gene>
<dbReference type="InterPro" id="IPR002711">
    <property type="entry name" value="HNH"/>
</dbReference>